<proteinExistence type="predicted"/>
<name>A0A5R9FW29_9BACL</name>
<organism evidence="2 3">
    <name type="scientific">Paenibacillus antri</name>
    <dbReference type="NCBI Taxonomy" id="2582848"/>
    <lineage>
        <taxon>Bacteria</taxon>
        <taxon>Bacillati</taxon>
        <taxon>Bacillota</taxon>
        <taxon>Bacilli</taxon>
        <taxon>Bacillales</taxon>
        <taxon>Paenibacillaceae</taxon>
        <taxon>Paenibacillus</taxon>
    </lineage>
</organism>
<evidence type="ECO:0000313" key="2">
    <source>
        <dbReference type="EMBL" id="TLS48282.1"/>
    </source>
</evidence>
<dbReference type="AlphaFoldDB" id="A0A5R9FW29"/>
<dbReference type="OrthoDB" id="2677881at2"/>
<evidence type="ECO:0008006" key="4">
    <source>
        <dbReference type="Google" id="ProtNLM"/>
    </source>
</evidence>
<accession>A0A5R9FW29</accession>
<reference evidence="2 3" key="1">
    <citation type="submission" date="2019-05" db="EMBL/GenBank/DDBJ databases">
        <authorList>
            <person name="Narsing Rao M.P."/>
            <person name="Li W.J."/>
        </authorList>
    </citation>
    <scope>NUCLEOTIDE SEQUENCE [LARGE SCALE GENOMIC DNA]</scope>
    <source>
        <strain evidence="2 3">SYSU_K30003</strain>
    </source>
</reference>
<dbReference type="EMBL" id="VCIW01000042">
    <property type="protein sequence ID" value="TLS48282.1"/>
    <property type="molecule type" value="Genomic_DNA"/>
</dbReference>
<evidence type="ECO:0000256" key="1">
    <source>
        <dbReference type="SAM" id="SignalP"/>
    </source>
</evidence>
<comment type="caution">
    <text evidence="2">The sequence shown here is derived from an EMBL/GenBank/DDBJ whole genome shotgun (WGS) entry which is preliminary data.</text>
</comment>
<gene>
    <name evidence="2" type="ORF">FE782_31550</name>
</gene>
<keyword evidence="3" id="KW-1185">Reference proteome</keyword>
<sequence length="197" mass="22069">MKIRNIALGILALTLIGGATAGADEVMQTWKGKKVRVVVNEAELDGGGIQIDGKTYLPIRALSDTLQALIKAESDTVHINKPNVHLLLFTGDRNAMKPFGNVYQGTYDFSVFVQVDNLRTKAHSIKTTVVDPQGQTVDALVYKMTDENRENFWYATSPFKIDFKSTGQYKIKFYIKQTEDSEFELLSEKAILSMKKE</sequence>
<keyword evidence="1" id="KW-0732">Signal</keyword>
<protein>
    <recommendedName>
        <fullName evidence="4">Copper amine oxidase</fullName>
    </recommendedName>
</protein>
<feature type="chain" id="PRO_5038882370" description="Copper amine oxidase" evidence="1">
    <location>
        <begin position="22"/>
        <end position="197"/>
    </location>
</feature>
<dbReference type="Proteomes" id="UP000309676">
    <property type="component" value="Unassembled WGS sequence"/>
</dbReference>
<evidence type="ECO:0000313" key="3">
    <source>
        <dbReference type="Proteomes" id="UP000309676"/>
    </source>
</evidence>
<dbReference type="RefSeq" id="WP_138198319.1">
    <property type="nucleotide sequence ID" value="NZ_VCIW01000042.1"/>
</dbReference>
<feature type="signal peptide" evidence="1">
    <location>
        <begin position="1"/>
        <end position="21"/>
    </location>
</feature>